<dbReference type="FunFam" id="3.20.20.10:FF:000006">
    <property type="entry name" value="Ornithine decarboxylase 1"/>
    <property type="match status" value="1"/>
</dbReference>
<dbReference type="PANTHER" id="PTHR11482:SF4">
    <property type="entry name" value="ANTIZYME INHIBITOR 2"/>
    <property type="match status" value="1"/>
</dbReference>
<dbReference type="GO" id="GO:0033387">
    <property type="term" value="P:putrescine biosynthetic process from arginine, via ornithine"/>
    <property type="evidence" value="ECO:0007669"/>
    <property type="project" value="TreeGrafter"/>
</dbReference>
<dbReference type="SUPFAM" id="SSF51419">
    <property type="entry name" value="PLP-binding barrel"/>
    <property type="match status" value="1"/>
</dbReference>
<dbReference type="OMA" id="MNVIMEK"/>
<proteinExistence type="predicted"/>
<dbReference type="CDD" id="cd00622">
    <property type="entry name" value="PLPDE_III_ODC"/>
    <property type="match status" value="1"/>
</dbReference>
<dbReference type="Pfam" id="PF02784">
    <property type="entry name" value="Orn_Arg_deC_N"/>
    <property type="match status" value="1"/>
</dbReference>
<dbReference type="GO" id="GO:0005737">
    <property type="term" value="C:cytoplasm"/>
    <property type="evidence" value="ECO:0007669"/>
    <property type="project" value="TreeGrafter"/>
</dbReference>
<keyword evidence="1" id="KW-0663">Pyridoxal phosphate</keyword>
<dbReference type="OrthoDB" id="9945984at2759"/>
<dbReference type="EMBL" id="BFAA01003555">
    <property type="protein sequence ID" value="GCB71957.1"/>
    <property type="molecule type" value="Genomic_DNA"/>
</dbReference>
<keyword evidence="2" id="KW-0620">Polyamine biosynthesis</keyword>
<dbReference type="Gene3D" id="3.20.20.10">
    <property type="entry name" value="Alanine racemase"/>
    <property type="match status" value="1"/>
</dbReference>
<keyword evidence="5" id="KW-1185">Reference proteome</keyword>
<feature type="domain" description="Orn/DAP/Arg decarboxylase 2 N-terminal" evidence="3">
    <location>
        <begin position="58"/>
        <end position="291"/>
    </location>
</feature>
<dbReference type="Proteomes" id="UP000288216">
    <property type="component" value="Unassembled WGS sequence"/>
</dbReference>
<dbReference type="PROSITE" id="PS00878">
    <property type="entry name" value="ODR_DC_2_1"/>
    <property type="match status" value="1"/>
</dbReference>
<reference evidence="4 5" key="1">
    <citation type="journal article" date="2018" name="Nat. Ecol. Evol.">
        <title>Shark genomes provide insights into elasmobranch evolution and the origin of vertebrates.</title>
        <authorList>
            <person name="Hara Y"/>
            <person name="Yamaguchi K"/>
            <person name="Onimaru K"/>
            <person name="Kadota M"/>
            <person name="Koyanagi M"/>
            <person name="Keeley SD"/>
            <person name="Tatsumi K"/>
            <person name="Tanaka K"/>
            <person name="Motone F"/>
            <person name="Kageyama Y"/>
            <person name="Nozu R"/>
            <person name="Adachi N"/>
            <person name="Nishimura O"/>
            <person name="Nakagawa R"/>
            <person name="Tanegashima C"/>
            <person name="Kiyatake I"/>
            <person name="Matsumoto R"/>
            <person name="Murakumo K"/>
            <person name="Nishida K"/>
            <person name="Terakita A"/>
            <person name="Kuratani S"/>
            <person name="Sato K"/>
            <person name="Hyodo S Kuraku.S."/>
        </authorList>
    </citation>
    <scope>NUCLEOTIDE SEQUENCE [LARGE SCALE GENOMIC DNA]</scope>
</reference>
<dbReference type="GO" id="GO:0004586">
    <property type="term" value="F:ornithine decarboxylase activity"/>
    <property type="evidence" value="ECO:0007669"/>
    <property type="project" value="TreeGrafter"/>
</dbReference>
<organism evidence="4 5">
    <name type="scientific">Scyliorhinus torazame</name>
    <name type="common">Cloudy catshark</name>
    <name type="synonym">Catulus torazame</name>
    <dbReference type="NCBI Taxonomy" id="75743"/>
    <lineage>
        <taxon>Eukaryota</taxon>
        <taxon>Metazoa</taxon>
        <taxon>Chordata</taxon>
        <taxon>Craniata</taxon>
        <taxon>Vertebrata</taxon>
        <taxon>Chondrichthyes</taxon>
        <taxon>Elasmobranchii</taxon>
        <taxon>Galeomorphii</taxon>
        <taxon>Galeoidea</taxon>
        <taxon>Carcharhiniformes</taxon>
        <taxon>Scyliorhinidae</taxon>
        <taxon>Scyliorhinus</taxon>
    </lineage>
</organism>
<dbReference type="Gene3D" id="2.40.37.10">
    <property type="entry name" value="Lyase, Ornithine Decarboxylase, Chain A, domain 1"/>
    <property type="match status" value="1"/>
</dbReference>
<dbReference type="InterPro" id="IPR009006">
    <property type="entry name" value="Ala_racemase/Decarboxylase_C"/>
</dbReference>
<evidence type="ECO:0000256" key="2">
    <source>
        <dbReference type="ARBA" id="ARBA00023115"/>
    </source>
</evidence>
<evidence type="ECO:0000259" key="3">
    <source>
        <dbReference type="Pfam" id="PF02784"/>
    </source>
</evidence>
<dbReference type="SUPFAM" id="SSF50621">
    <property type="entry name" value="Alanine racemase C-terminal domain-like"/>
    <property type="match status" value="1"/>
</dbReference>
<dbReference type="InterPro" id="IPR022644">
    <property type="entry name" value="De-COase2_N"/>
</dbReference>
<dbReference type="PRINTS" id="PR01182">
    <property type="entry name" value="ORNDCRBXLASE"/>
</dbReference>
<dbReference type="InterPro" id="IPR002433">
    <property type="entry name" value="Orn_de-COase"/>
</dbReference>
<evidence type="ECO:0000313" key="4">
    <source>
        <dbReference type="EMBL" id="GCB71957.1"/>
    </source>
</evidence>
<sequence>MPRLLNCEAVPRKMASCIFDSGFNALEDGLTVRDAIDKNIIEHQLKGITDAFHVADLGALVDQHLRWQRALPRVKPFYAVKCNSSKPVVQILAQMGMGFDCASKNEIALIRDIGVAAERIIYANPCKESSHIKYAASRGVRTMTYDNEDELPKVAMNHPTAKMVLRIAVDDSKSSFPLSGKFGAPMNECKVLMESARALHMDIIGVSFHVGSGCTDPNAFTQAIAEARLVIDIGIDLGFHMNLLDIGGGFTGADHILFEEMATVINHALDIYFPEESQVQIIAEPGTYYVASTFTLAVNIIGRKIVKNEQLCSDDKEADNKKVIMYYLNDGNFGSLLDFDHNLKPLLCKKHSPDQQLYNSRVWGPTTDNQDHISDRWKLPELEIGDWLIFENIGAYSIRKLSRR</sequence>
<dbReference type="PRINTS" id="PR01179">
    <property type="entry name" value="ODADCRBXLASE"/>
</dbReference>
<dbReference type="InterPro" id="IPR000183">
    <property type="entry name" value="Orn/DAP/Arg_de-COase"/>
</dbReference>
<dbReference type="InterPro" id="IPR022653">
    <property type="entry name" value="De-COase2_pyr-phos_BS"/>
</dbReference>
<dbReference type="AlphaFoldDB" id="A0A401PFQ0"/>
<dbReference type="InterPro" id="IPR029066">
    <property type="entry name" value="PLP-binding_barrel"/>
</dbReference>
<evidence type="ECO:0000256" key="1">
    <source>
        <dbReference type="ARBA" id="ARBA00022898"/>
    </source>
</evidence>
<name>A0A401PFQ0_SCYTO</name>
<evidence type="ECO:0000313" key="5">
    <source>
        <dbReference type="Proteomes" id="UP000288216"/>
    </source>
</evidence>
<gene>
    <name evidence="4" type="ORF">scyTo_0008983</name>
</gene>
<dbReference type="PANTHER" id="PTHR11482">
    <property type="entry name" value="ARGININE/DIAMINOPIMELATE/ORNITHINE DECARBOXYLASE"/>
    <property type="match status" value="1"/>
</dbReference>
<dbReference type="STRING" id="75743.A0A401PFQ0"/>
<accession>A0A401PFQ0</accession>
<comment type="caution">
    <text evidence="4">The sequence shown here is derived from an EMBL/GenBank/DDBJ whole genome shotgun (WGS) entry which is preliminary data.</text>
</comment>
<protein>
    <recommendedName>
        <fullName evidence="3">Orn/DAP/Arg decarboxylase 2 N-terminal domain-containing protein</fullName>
    </recommendedName>
</protein>